<keyword evidence="3" id="KW-1185">Reference proteome</keyword>
<name>A0ABQ8W9E9_PENCH</name>
<feature type="region of interest" description="Disordered" evidence="1">
    <location>
        <begin position="214"/>
        <end position="258"/>
    </location>
</feature>
<feature type="compositionally biased region" description="Basic and acidic residues" evidence="1">
    <location>
        <begin position="247"/>
        <end position="258"/>
    </location>
</feature>
<dbReference type="Proteomes" id="UP001220256">
    <property type="component" value="Unassembled WGS sequence"/>
</dbReference>
<protein>
    <submittedName>
        <fullName evidence="2">Uncharacterized protein</fullName>
    </submittedName>
</protein>
<reference evidence="2 3" key="1">
    <citation type="journal article" date="2023" name="IMA Fungus">
        <title>Comparative genomic study of the Penicillium genus elucidates a diverse pangenome and 15 lateral gene transfer events.</title>
        <authorList>
            <person name="Petersen C."/>
            <person name="Sorensen T."/>
            <person name="Nielsen M.R."/>
            <person name="Sondergaard T.E."/>
            <person name="Sorensen J.L."/>
            <person name="Fitzpatrick D.A."/>
            <person name="Frisvad J.C."/>
            <person name="Nielsen K.L."/>
        </authorList>
    </citation>
    <scope>NUCLEOTIDE SEQUENCE [LARGE SCALE GENOMIC DNA]</scope>
    <source>
        <strain evidence="2 3">IBT 3361</strain>
    </source>
</reference>
<evidence type="ECO:0000313" key="2">
    <source>
        <dbReference type="EMBL" id="KAJ5260708.1"/>
    </source>
</evidence>
<gene>
    <name evidence="2" type="ORF">N7505_009058</name>
</gene>
<proteinExistence type="predicted"/>
<organism evidence="2 3">
    <name type="scientific">Penicillium chrysogenum</name>
    <name type="common">Penicillium notatum</name>
    <dbReference type="NCBI Taxonomy" id="5076"/>
    <lineage>
        <taxon>Eukaryota</taxon>
        <taxon>Fungi</taxon>
        <taxon>Dikarya</taxon>
        <taxon>Ascomycota</taxon>
        <taxon>Pezizomycotina</taxon>
        <taxon>Eurotiomycetes</taxon>
        <taxon>Eurotiomycetidae</taxon>
        <taxon>Eurotiales</taxon>
        <taxon>Aspergillaceae</taxon>
        <taxon>Penicillium</taxon>
        <taxon>Penicillium chrysogenum species complex</taxon>
    </lineage>
</organism>
<feature type="compositionally biased region" description="Polar residues" evidence="1">
    <location>
        <begin position="232"/>
        <end position="246"/>
    </location>
</feature>
<evidence type="ECO:0000313" key="3">
    <source>
        <dbReference type="Proteomes" id="UP001220256"/>
    </source>
</evidence>
<sequence length="258" mass="30471">MTRKTLHLSSNSRLYVHSPCSQYRRQLSRDLYRRLSHRLQFTFLPFMEASPPCQRHRAITAPPVRQRKLFQTRLPIVQEEPVMSGARLDFAKALEQTVQQEASQQATSIHQRRTDFGERLHAFSAQISQLTEELRNLQLPSRALRQLHQRELHLPRRDRERIINTLSLLRSKLLSSLSLHSKPVCHRVRYHQVVRSSQLNPRLTQLHKTLLRRFPPLPDNRDERISEYPPSDTMTRSRSYSPLSIRSETETHSELPRE</sequence>
<dbReference type="EMBL" id="JAPVEB010000007">
    <property type="protein sequence ID" value="KAJ5260708.1"/>
    <property type="molecule type" value="Genomic_DNA"/>
</dbReference>
<comment type="caution">
    <text evidence="2">The sequence shown here is derived from an EMBL/GenBank/DDBJ whole genome shotgun (WGS) entry which is preliminary data.</text>
</comment>
<evidence type="ECO:0000256" key="1">
    <source>
        <dbReference type="SAM" id="MobiDB-lite"/>
    </source>
</evidence>
<accession>A0ABQ8W9E9</accession>